<dbReference type="EMBL" id="QGTW01000002">
    <property type="protein sequence ID" value="PWW31337.1"/>
    <property type="molecule type" value="Genomic_DNA"/>
</dbReference>
<reference evidence="1 2" key="1">
    <citation type="submission" date="2018-05" db="EMBL/GenBank/DDBJ databases">
        <title>Freshwater and sediment microbial communities from various areas in North America, analyzing microbe dynamics in response to fracking.</title>
        <authorList>
            <person name="Lamendella R."/>
        </authorList>
    </citation>
    <scope>NUCLEOTIDE SEQUENCE [LARGE SCALE GENOMIC DNA]</scope>
    <source>
        <strain evidence="1 2">15_TX</strain>
    </source>
</reference>
<dbReference type="Gene3D" id="3.10.450.50">
    <property type="match status" value="1"/>
</dbReference>
<dbReference type="Proteomes" id="UP000247150">
    <property type="component" value="Unassembled WGS sequence"/>
</dbReference>
<accession>A0A2V3A502</accession>
<dbReference type="AlphaFoldDB" id="A0A2V3A502"/>
<protein>
    <submittedName>
        <fullName evidence="1">SEC-C motif-containing protein</fullName>
    </submittedName>
</protein>
<dbReference type="Pfam" id="PF02810">
    <property type="entry name" value="SEC-C"/>
    <property type="match status" value="1"/>
</dbReference>
<gene>
    <name evidence="1" type="ORF">DFO73_102333</name>
</gene>
<comment type="caution">
    <text evidence="1">The sequence shown here is derived from an EMBL/GenBank/DDBJ whole genome shotgun (WGS) entry which is preliminary data.</text>
</comment>
<dbReference type="SUPFAM" id="SSF103642">
    <property type="entry name" value="Sec-C motif"/>
    <property type="match status" value="1"/>
</dbReference>
<dbReference type="OrthoDB" id="6399948at2"/>
<name>A0A2V3A502_9BACI</name>
<evidence type="ECO:0000313" key="1">
    <source>
        <dbReference type="EMBL" id="PWW31337.1"/>
    </source>
</evidence>
<dbReference type="InterPro" id="IPR004027">
    <property type="entry name" value="SEC_C_motif"/>
</dbReference>
<proteinExistence type="predicted"/>
<organism evidence="1 2">
    <name type="scientific">Cytobacillus oceanisediminis</name>
    <dbReference type="NCBI Taxonomy" id="665099"/>
    <lineage>
        <taxon>Bacteria</taxon>
        <taxon>Bacillati</taxon>
        <taxon>Bacillota</taxon>
        <taxon>Bacilli</taxon>
        <taxon>Bacillales</taxon>
        <taxon>Bacillaceae</taxon>
        <taxon>Cytobacillus</taxon>
    </lineage>
</organism>
<dbReference type="RefSeq" id="WP_110063865.1">
    <property type="nucleotide sequence ID" value="NZ_QGTW01000002.1"/>
</dbReference>
<evidence type="ECO:0000313" key="2">
    <source>
        <dbReference type="Proteomes" id="UP000247150"/>
    </source>
</evidence>
<sequence length="721" mass="83034">MSIRRNEPCPCGSGKKYKQCCLKKKKVVELGQVKQEQFFQMKKRLSERLAEEVLGFYSFLEYQALMKEFRERMGVSDIMDGYGHHWLMFFYRHPAFGGLRGIEWYNRKRGRRDEPALQRMAQVWESLVPRLIQHVDFNERGVLVEDLFTHERFHMPYCETLPEPQPWGGAFCLLEERDGGYYMNGVAATVGPGKLKEAKKLLKSHLDQTGDSYEKASIDLFPETTGALLQEAEWLVKEESKLVHTTLVYSMTDVNQVMTVVHQTGRLDMEEWDGHSGKGSLVANRYRYEDNLANGSVYLNEVEGIIELAGNQLTFQSIDQRAAAKFQQLLMSIPQADLIKEVKESRKVPAGVQASSFSVALEEGVPPVFAHFAHQAMHTKDLHLPLPQFNGKAPAEMTELKKHAELEQWLRELEYASYQNTKSQTKEKWTADFNQLRKALNRPLSPFTTLREERESAIVRLEDSVEHTAGWTKEDLELWDEMGLPVHEIKNEYARDLLDFFQEKGAGKSSNTFYKYRLGVQVISHFFVEEKIERTTGILPEQWEALIAYYYLEFNHDATTNQAKGFLTVVKSFAAWLDRREGTAHGPIVKQLVKELETPILQAITILEAYTPYHERRYEFSHHMGQFRRIIEKGEVPGQIVKGYFRVKSVTASYVNFVKIDEPGQVFKTTVPKETLSLIQSGMIFCGSLAQKTNWKIYSAERVYPKQAGRAVPERRLPSGH</sequence>